<dbReference type="Gene3D" id="3.30.360.10">
    <property type="entry name" value="Dihydrodipicolinate Reductase, domain 2"/>
    <property type="match status" value="1"/>
</dbReference>
<evidence type="ECO:0000259" key="2">
    <source>
        <dbReference type="Pfam" id="PF22725"/>
    </source>
</evidence>
<dbReference type="EMBL" id="BOPH01000126">
    <property type="protein sequence ID" value="GIJ73864.1"/>
    <property type="molecule type" value="Genomic_DNA"/>
</dbReference>
<protein>
    <submittedName>
        <fullName evidence="3">Oxidoreductase</fullName>
    </submittedName>
</protein>
<name>A0A8J4A102_9ACTN</name>
<reference evidence="3" key="1">
    <citation type="submission" date="2021-01" db="EMBL/GenBank/DDBJ databases">
        <title>Whole genome shotgun sequence of Virgisporangium ochraceum NBRC 16418.</title>
        <authorList>
            <person name="Komaki H."/>
            <person name="Tamura T."/>
        </authorList>
    </citation>
    <scope>NUCLEOTIDE SEQUENCE</scope>
    <source>
        <strain evidence="3">NBRC 16418</strain>
    </source>
</reference>
<evidence type="ECO:0000259" key="1">
    <source>
        <dbReference type="Pfam" id="PF01408"/>
    </source>
</evidence>
<dbReference type="AlphaFoldDB" id="A0A8J4A102"/>
<sequence length="346" mass="35898">MPAPVRIAIVGAGTTARHHVEALRALDDRVEIVAGVDSVDGDAGHAAAFCAGHGIPYAGTDLKKALADAAPDLVHVCAGDPLEPVSAALAGGAHVLVEPPPALSLRGLDDLDAAQAPGGPYVAMVFPHRFGPGPRRLRDLVATGALGRPLLALCHTTWWRERGGLLTGPGTYHLDLLVSVLGGWTEIQAAAHRLARPGRAEDVSLAHVTFANGAVASIVTSVLSPREESHVRFDLERASVELTRVRGHGDHWRVTPAPGHEKAVLAAWNAHTDGGRRGLPAQVADVVSSVRAGTPPPVSPAAARDTVRLVAGIYAAAFTGHLVAPAGLEPGSAFYERMEGFGPPWA</sequence>
<dbReference type="InterPro" id="IPR000683">
    <property type="entry name" value="Gfo/Idh/MocA-like_OxRdtase_N"/>
</dbReference>
<dbReference type="SUPFAM" id="SSF51735">
    <property type="entry name" value="NAD(P)-binding Rossmann-fold domains"/>
    <property type="match status" value="1"/>
</dbReference>
<dbReference type="InterPro" id="IPR055170">
    <property type="entry name" value="GFO_IDH_MocA-like_dom"/>
</dbReference>
<dbReference type="Proteomes" id="UP000635606">
    <property type="component" value="Unassembled WGS sequence"/>
</dbReference>
<dbReference type="SUPFAM" id="SSF55347">
    <property type="entry name" value="Glyceraldehyde-3-phosphate dehydrogenase-like, C-terminal domain"/>
    <property type="match status" value="1"/>
</dbReference>
<gene>
    <name evidence="3" type="ORF">Voc01_087810</name>
</gene>
<feature type="domain" description="GFO/IDH/MocA-like oxidoreductase" evidence="2">
    <location>
        <begin position="135"/>
        <end position="235"/>
    </location>
</feature>
<dbReference type="Gene3D" id="3.40.50.720">
    <property type="entry name" value="NAD(P)-binding Rossmann-like Domain"/>
    <property type="match status" value="1"/>
</dbReference>
<evidence type="ECO:0000313" key="4">
    <source>
        <dbReference type="Proteomes" id="UP000635606"/>
    </source>
</evidence>
<accession>A0A8J4A102</accession>
<dbReference type="Pfam" id="PF01408">
    <property type="entry name" value="GFO_IDH_MocA"/>
    <property type="match status" value="1"/>
</dbReference>
<keyword evidence="4" id="KW-1185">Reference proteome</keyword>
<evidence type="ECO:0000313" key="3">
    <source>
        <dbReference type="EMBL" id="GIJ73864.1"/>
    </source>
</evidence>
<feature type="domain" description="Gfo/Idh/MocA-like oxidoreductase N-terminal" evidence="1">
    <location>
        <begin position="5"/>
        <end position="114"/>
    </location>
</feature>
<comment type="caution">
    <text evidence="3">The sequence shown here is derived from an EMBL/GenBank/DDBJ whole genome shotgun (WGS) entry which is preliminary data.</text>
</comment>
<proteinExistence type="predicted"/>
<dbReference type="PANTHER" id="PTHR43249:SF1">
    <property type="entry name" value="D-GLUCOSIDE 3-DEHYDROGENASE"/>
    <property type="match status" value="1"/>
</dbReference>
<dbReference type="PANTHER" id="PTHR43249">
    <property type="entry name" value="UDP-N-ACETYL-2-AMINO-2-DEOXY-D-GLUCURONATE OXIDASE"/>
    <property type="match status" value="1"/>
</dbReference>
<dbReference type="GO" id="GO:0000166">
    <property type="term" value="F:nucleotide binding"/>
    <property type="evidence" value="ECO:0007669"/>
    <property type="project" value="InterPro"/>
</dbReference>
<dbReference type="InterPro" id="IPR052515">
    <property type="entry name" value="Gfo/Idh/MocA_Oxidoreductase"/>
</dbReference>
<dbReference type="Pfam" id="PF22725">
    <property type="entry name" value="GFO_IDH_MocA_C3"/>
    <property type="match status" value="1"/>
</dbReference>
<organism evidence="3 4">
    <name type="scientific">Virgisporangium ochraceum</name>
    <dbReference type="NCBI Taxonomy" id="65505"/>
    <lineage>
        <taxon>Bacteria</taxon>
        <taxon>Bacillati</taxon>
        <taxon>Actinomycetota</taxon>
        <taxon>Actinomycetes</taxon>
        <taxon>Micromonosporales</taxon>
        <taxon>Micromonosporaceae</taxon>
        <taxon>Virgisporangium</taxon>
    </lineage>
</organism>
<dbReference type="InterPro" id="IPR036291">
    <property type="entry name" value="NAD(P)-bd_dom_sf"/>
</dbReference>